<evidence type="ECO:0000256" key="4">
    <source>
        <dbReference type="ARBA" id="ARBA00022884"/>
    </source>
</evidence>
<keyword evidence="4 8" id="KW-0694">RNA-binding</keyword>
<proteinExistence type="inferred from homology"/>
<comment type="caution">
    <text evidence="9">The sequence shown here is derived from an EMBL/GenBank/DDBJ whole genome shotgun (WGS) entry which is preliminary data.</text>
</comment>
<dbReference type="EMBL" id="JACEIK010002133">
    <property type="protein sequence ID" value="MCD9559335.1"/>
    <property type="molecule type" value="Genomic_DNA"/>
</dbReference>
<dbReference type="InterPro" id="IPR007504">
    <property type="entry name" value="H/ACA_rnp_Gar1/Naf1"/>
</dbReference>
<gene>
    <name evidence="9" type="primary">GAR1</name>
    <name evidence="9" type="ORF">HAX54_017235</name>
</gene>
<protein>
    <recommendedName>
        <fullName evidence="8">H/ACA ribonucleoprotein complex subunit</fullName>
    </recommendedName>
</protein>
<evidence type="ECO:0000256" key="1">
    <source>
        <dbReference type="ARBA" id="ARBA00004604"/>
    </source>
</evidence>
<evidence type="ECO:0000313" key="9">
    <source>
        <dbReference type="EMBL" id="MCD9559335.1"/>
    </source>
</evidence>
<evidence type="ECO:0000256" key="6">
    <source>
        <dbReference type="ARBA" id="ARBA00023274"/>
    </source>
</evidence>
<accession>A0ABS8ULJ7</accession>
<dbReference type="SUPFAM" id="SSF50447">
    <property type="entry name" value="Translation proteins"/>
    <property type="match status" value="1"/>
</dbReference>
<dbReference type="Gene3D" id="2.40.10.230">
    <property type="entry name" value="Probable tRNA pseudouridine synthase domain"/>
    <property type="match status" value="1"/>
</dbReference>
<evidence type="ECO:0000256" key="3">
    <source>
        <dbReference type="ARBA" id="ARBA00022552"/>
    </source>
</evidence>
<evidence type="ECO:0000256" key="7">
    <source>
        <dbReference type="ARBA" id="ARBA00038293"/>
    </source>
</evidence>
<evidence type="ECO:0000256" key="8">
    <source>
        <dbReference type="RuleBase" id="RU364004"/>
    </source>
</evidence>
<keyword evidence="6 8" id="KW-0687">Ribonucleoprotein</keyword>
<keyword evidence="2 8" id="KW-0690">Ribosome biogenesis</keyword>
<evidence type="ECO:0000256" key="2">
    <source>
        <dbReference type="ARBA" id="ARBA00022517"/>
    </source>
</evidence>
<evidence type="ECO:0000256" key="5">
    <source>
        <dbReference type="ARBA" id="ARBA00023242"/>
    </source>
</evidence>
<keyword evidence="5 8" id="KW-0539">Nucleus</keyword>
<comment type="subcellular location">
    <subcellularLocation>
        <location evidence="1 8">Nucleus</location>
        <location evidence="1 8">Nucleolus</location>
    </subcellularLocation>
</comment>
<organism evidence="9 10">
    <name type="scientific">Datura stramonium</name>
    <name type="common">Jimsonweed</name>
    <name type="synonym">Common thornapple</name>
    <dbReference type="NCBI Taxonomy" id="4076"/>
    <lineage>
        <taxon>Eukaryota</taxon>
        <taxon>Viridiplantae</taxon>
        <taxon>Streptophyta</taxon>
        <taxon>Embryophyta</taxon>
        <taxon>Tracheophyta</taxon>
        <taxon>Spermatophyta</taxon>
        <taxon>Magnoliopsida</taxon>
        <taxon>eudicotyledons</taxon>
        <taxon>Gunneridae</taxon>
        <taxon>Pentapetalae</taxon>
        <taxon>asterids</taxon>
        <taxon>lamiids</taxon>
        <taxon>Solanales</taxon>
        <taxon>Solanaceae</taxon>
        <taxon>Solanoideae</taxon>
        <taxon>Datureae</taxon>
        <taxon>Datura</taxon>
    </lineage>
</organism>
<dbReference type="InterPro" id="IPR009000">
    <property type="entry name" value="Transl_B-barrel_sf"/>
</dbReference>
<dbReference type="Proteomes" id="UP000823775">
    <property type="component" value="Unassembled WGS sequence"/>
</dbReference>
<dbReference type="Pfam" id="PF04410">
    <property type="entry name" value="Gar1"/>
    <property type="match status" value="1"/>
</dbReference>
<reference evidence="9 10" key="1">
    <citation type="journal article" date="2021" name="BMC Genomics">
        <title>Datura genome reveals duplications of psychoactive alkaloid biosynthetic genes and high mutation rate following tissue culture.</title>
        <authorList>
            <person name="Rajewski A."/>
            <person name="Carter-House D."/>
            <person name="Stajich J."/>
            <person name="Litt A."/>
        </authorList>
    </citation>
    <scope>NUCLEOTIDE SEQUENCE [LARGE SCALE GENOMIC DNA]</scope>
    <source>
        <strain evidence="9">AR-01</strain>
    </source>
</reference>
<dbReference type="PANTHER" id="PTHR23237:SF6">
    <property type="entry name" value="H_ACA RIBONUCLEOPROTEIN COMPLEX SUBUNIT 1"/>
    <property type="match status" value="1"/>
</dbReference>
<dbReference type="InterPro" id="IPR038664">
    <property type="entry name" value="Gar1/Naf1_Cbf5-bd_sf"/>
</dbReference>
<comment type="similarity">
    <text evidence="7 8">Belongs to the GAR1 family.</text>
</comment>
<name>A0ABS8ULJ7_DATST</name>
<sequence length="127" mass="14356">MCVYFMGEDVILFGNIAEVSSFVHACEGDAVKKLTNEKFSYFNASIYLQNKTQIEKVDQIFGPINECATFSNSSVEAMSNLQLVEEDSGMRVESSDQELISDERLLLRLAIFNIYFVGQNYCDSYGE</sequence>
<keyword evidence="10" id="KW-1185">Reference proteome</keyword>
<dbReference type="PANTHER" id="PTHR23237">
    <property type="entry name" value="NUCLEOLAR PROTEIN FAMILY A MEMBER 1 SNORNP PROTEIN GAR1"/>
    <property type="match status" value="1"/>
</dbReference>
<evidence type="ECO:0000313" key="10">
    <source>
        <dbReference type="Proteomes" id="UP000823775"/>
    </source>
</evidence>
<comment type="function">
    <text evidence="8">Required for ribosome biogenesis. Part of a complex which catalyzes pseudouridylation of rRNA. This involves the isomerization of uridine such that the ribose is subsequently attached to C5, instead of the normal N1. Pseudouridine ("psi") residues may serve to stabilize the conformation of rRNAs.</text>
</comment>
<comment type="subunit">
    <text evidence="8">Component of the small nucleolar ribonucleoprotein particles containing H/ACA-type snoRNAs (H/ACA snoRNPs).</text>
</comment>
<keyword evidence="3 8" id="KW-0698">rRNA processing</keyword>